<evidence type="ECO:0000313" key="23">
    <source>
        <dbReference type="EMBL" id="MBT1687265.1"/>
    </source>
</evidence>
<dbReference type="HAMAP" id="MF_00047">
    <property type="entry name" value="Dala_Dala_lig"/>
    <property type="match status" value="1"/>
</dbReference>
<comment type="caution">
    <text evidence="23">The sequence shown here is derived from an EMBL/GenBank/DDBJ whole genome shotgun (WGS) entry which is preliminary data.</text>
</comment>
<keyword evidence="14 20" id="KW-0464">Manganese</keyword>
<evidence type="ECO:0000256" key="6">
    <source>
        <dbReference type="ARBA" id="ARBA00022490"/>
    </source>
</evidence>
<dbReference type="GO" id="GO:0046872">
    <property type="term" value="F:metal ion binding"/>
    <property type="evidence" value="ECO:0007669"/>
    <property type="project" value="UniProtKB-KW"/>
</dbReference>
<comment type="similarity">
    <text evidence="5 18">Belongs to the D-alanine--D-alanine ligase family.</text>
</comment>
<dbReference type="PROSITE" id="PS00843">
    <property type="entry name" value="DALA_DALA_LIGASE_1"/>
    <property type="match status" value="1"/>
</dbReference>
<keyword evidence="13 18" id="KW-0573">Peptidoglycan synthesis</keyword>
<evidence type="ECO:0000256" key="13">
    <source>
        <dbReference type="ARBA" id="ARBA00022984"/>
    </source>
</evidence>
<comment type="pathway">
    <text evidence="4 18">Cell wall biogenesis; peptidoglycan biosynthesis.</text>
</comment>
<feature type="binding site" evidence="20">
    <location>
        <position position="309"/>
    </location>
    <ligand>
        <name>Mg(2+)</name>
        <dbReference type="ChEBI" id="CHEBI:18420"/>
        <label>2</label>
    </ligand>
</feature>
<accession>A0AAP2DAA6</accession>
<feature type="domain" description="ATP-grasp" evidence="22">
    <location>
        <begin position="135"/>
        <end position="340"/>
    </location>
</feature>
<feature type="active site" evidence="19">
    <location>
        <position position="17"/>
    </location>
</feature>
<keyword evidence="12 18" id="KW-0133">Cell shape</keyword>
<evidence type="ECO:0000259" key="22">
    <source>
        <dbReference type="PROSITE" id="PS50975"/>
    </source>
</evidence>
<dbReference type="Proteomes" id="UP001319180">
    <property type="component" value="Unassembled WGS sequence"/>
</dbReference>
<dbReference type="FunFam" id="3.30.470.20:FF:000008">
    <property type="entry name" value="D-alanine--D-alanine ligase"/>
    <property type="match status" value="1"/>
</dbReference>
<keyword evidence="24" id="KW-1185">Reference proteome</keyword>
<keyword evidence="9 21" id="KW-0547">Nucleotide-binding</keyword>
<dbReference type="FunFam" id="3.30.1490.20:FF:000007">
    <property type="entry name" value="D-alanine--D-alanine ligase"/>
    <property type="match status" value="1"/>
</dbReference>
<dbReference type="InterPro" id="IPR000291">
    <property type="entry name" value="D-Ala_lig_Van_CS"/>
</dbReference>
<evidence type="ECO:0000256" key="7">
    <source>
        <dbReference type="ARBA" id="ARBA00022598"/>
    </source>
</evidence>
<reference evidence="23 24" key="1">
    <citation type="submission" date="2021-05" db="EMBL/GenBank/DDBJ databases">
        <title>A Polyphasic approach of four new species of the genus Ohtaekwangia: Ohtaekwangia histidinii sp. nov., Ohtaekwangia cretensis sp. nov., Ohtaekwangia indiensis sp. nov., Ohtaekwangia reichenbachii sp. nov. from diverse environment.</title>
        <authorList>
            <person name="Octaviana S."/>
        </authorList>
    </citation>
    <scope>NUCLEOTIDE SEQUENCE [LARGE SCALE GENOMIC DNA]</scope>
    <source>
        <strain evidence="23 24">PWU37</strain>
    </source>
</reference>
<feature type="binding site" evidence="20">
    <location>
        <position position="294"/>
    </location>
    <ligand>
        <name>Mg(2+)</name>
        <dbReference type="ChEBI" id="CHEBI:18420"/>
        <label>1</label>
    </ligand>
</feature>
<dbReference type="RefSeq" id="WP_254090497.1">
    <property type="nucleotide sequence ID" value="NZ_JAHESC010000015.1"/>
</dbReference>
<feature type="active site" evidence="19">
    <location>
        <position position="181"/>
    </location>
</feature>
<evidence type="ECO:0000256" key="18">
    <source>
        <dbReference type="HAMAP-Rule" id="MF_00047"/>
    </source>
</evidence>
<evidence type="ECO:0000256" key="20">
    <source>
        <dbReference type="PIRSR" id="PIRSR039102-3"/>
    </source>
</evidence>
<feature type="binding site" evidence="20">
    <location>
        <position position="307"/>
    </location>
    <ligand>
        <name>Mg(2+)</name>
        <dbReference type="ChEBI" id="CHEBI:18420"/>
        <label>2</label>
    </ligand>
</feature>
<evidence type="ECO:0000256" key="3">
    <source>
        <dbReference type="ARBA" id="ARBA00004496"/>
    </source>
</evidence>
<evidence type="ECO:0000256" key="4">
    <source>
        <dbReference type="ARBA" id="ARBA00004752"/>
    </source>
</evidence>
<dbReference type="PROSITE" id="PS50975">
    <property type="entry name" value="ATP_GRASP"/>
    <property type="match status" value="1"/>
</dbReference>
<dbReference type="SUPFAM" id="SSF52440">
    <property type="entry name" value="PreATP-grasp domain"/>
    <property type="match status" value="1"/>
</dbReference>
<dbReference type="NCBIfam" id="NF002378">
    <property type="entry name" value="PRK01372.1"/>
    <property type="match status" value="1"/>
</dbReference>
<evidence type="ECO:0000256" key="17">
    <source>
        <dbReference type="ARBA" id="ARBA00060592"/>
    </source>
</evidence>
<dbReference type="NCBIfam" id="NF002528">
    <property type="entry name" value="PRK01966.1-4"/>
    <property type="match status" value="1"/>
</dbReference>
<dbReference type="InterPro" id="IPR011095">
    <property type="entry name" value="Dala_Dala_lig_C"/>
</dbReference>
<sequence>MPKKKKVAILYGGRSVEHGVSINSARNIFEYIDKNRYEPLPIGINLQGQWFLTSGVSKDIAKDGQALALSLNPGKPEFIILKTGKRFQADIVFPVLHGTDGEDGSIQGLVKAMDLPMVGTGVTGSAMSMSKIVSKRLLKEAGLPVTDFLTFRYDEKDKFTFSKIAKQLGAPFMVKAANLGSSVGVSKVKTQKDFKQALDDAFKYDNEVIVEEYISGREIECAILGNYPPEASYPGEVVISDKYEFYTFDAKYVDPDAVRIDVPAKLSKPVAEKIRKASVKAFEALNCEDFSRVDLFLDKKGKVYVNEINTIPGFTNSSMYPVMWKERGVSFAKLITRLLTLAQERYDRGKRIERDFKSSLKF</sequence>
<dbReference type="GO" id="GO:0009252">
    <property type="term" value="P:peptidoglycan biosynthetic process"/>
    <property type="evidence" value="ECO:0007669"/>
    <property type="project" value="UniProtKB-UniRule"/>
</dbReference>
<evidence type="ECO:0000313" key="24">
    <source>
        <dbReference type="Proteomes" id="UP001319180"/>
    </source>
</evidence>
<comment type="cofactor">
    <cofactor evidence="20">
        <name>Mg(2+)</name>
        <dbReference type="ChEBI" id="CHEBI:18420"/>
    </cofactor>
    <cofactor evidence="20">
        <name>Mn(2+)</name>
        <dbReference type="ChEBI" id="CHEBI:29035"/>
    </cofactor>
    <text evidence="20">Binds 2 magnesium or manganese ions per subunit.</text>
</comment>
<dbReference type="EMBL" id="JAHESC010000015">
    <property type="protein sequence ID" value="MBT1687265.1"/>
    <property type="molecule type" value="Genomic_DNA"/>
</dbReference>
<protein>
    <recommendedName>
        <fullName evidence="18">D-alanine--D-alanine ligase</fullName>
        <ecNumber evidence="18">6.3.2.4</ecNumber>
    </recommendedName>
    <alternativeName>
        <fullName evidence="18">D-Ala-D-Ala ligase</fullName>
    </alternativeName>
    <alternativeName>
        <fullName evidence="18">D-alanylalanine synthetase</fullName>
    </alternativeName>
</protein>
<dbReference type="PIRSF" id="PIRSF039102">
    <property type="entry name" value="Ddl/VanB"/>
    <property type="match status" value="1"/>
</dbReference>
<dbReference type="NCBIfam" id="TIGR01205">
    <property type="entry name" value="D_ala_D_alaTIGR"/>
    <property type="match status" value="1"/>
</dbReference>
<dbReference type="AlphaFoldDB" id="A0AAP2DAA6"/>
<dbReference type="GO" id="GO:0008716">
    <property type="term" value="F:D-alanine-D-alanine ligase activity"/>
    <property type="evidence" value="ECO:0007669"/>
    <property type="project" value="UniProtKB-UniRule"/>
</dbReference>
<evidence type="ECO:0000256" key="14">
    <source>
        <dbReference type="ARBA" id="ARBA00023211"/>
    </source>
</evidence>
<evidence type="ECO:0000256" key="8">
    <source>
        <dbReference type="ARBA" id="ARBA00022723"/>
    </source>
</evidence>
<dbReference type="InterPro" id="IPR016185">
    <property type="entry name" value="PreATP-grasp_dom_sf"/>
</dbReference>
<dbReference type="PANTHER" id="PTHR23132">
    <property type="entry name" value="D-ALANINE--D-ALANINE LIGASE"/>
    <property type="match status" value="1"/>
</dbReference>
<evidence type="ECO:0000256" key="5">
    <source>
        <dbReference type="ARBA" id="ARBA00010871"/>
    </source>
</evidence>
<evidence type="ECO:0000256" key="2">
    <source>
        <dbReference type="ARBA" id="ARBA00003921"/>
    </source>
</evidence>
<dbReference type="Gene3D" id="3.30.1490.20">
    <property type="entry name" value="ATP-grasp fold, A domain"/>
    <property type="match status" value="1"/>
</dbReference>
<feature type="binding site" evidence="20">
    <location>
        <position position="307"/>
    </location>
    <ligand>
        <name>Mg(2+)</name>
        <dbReference type="ChEBI" id="CHEBI:18420"/>
        <label>1</label>
    </ligand>
</feature>
<evidence type="ECO:0000256" key="16">
    <source>
        <dbReference type="ARBA" id="ARBA00047614"/>
    </source>
</evidence>
<evidence type="ECO:0000256" key="12">
    <source>
        <dbReference type="ARBA" id="ARBA00022960"/>
    </source>
</evidence>
<dbReference type="PANTHER" id="PTHR23132:SF25">
    <property type="entry name" value="D-ALANINE--D-ALANINE LIGASE A"/>
    <property type="match status" value="1"/>
</dbReference>
<dbReference type="SUPFAM" id="SSF56059">
    <property type="entry name" value="Glutathione synthetase ATP-binding domain-like"/>
    <property type="match status" value="1"/>
</dbReference>
<comment type="function">
    <text evidence="2 18">Cell wall formation.</text>
</comment>
<proteinExistence type="inferred from homology"/>
<dbReference type="InterPro" id="IPR013815">
    <property type="entry name" value="ATP_grasp_subdomain_1"/>
</dbReference>
<evidence type="ECO:0000256" key="1">
    <source>
        <dbReference type="ARBA" id="ARBA00001936"/>
    </source>
</evidence>
<comment type="catalytic activity">
    <reaction evidence="16 18">
        <text>2 D-alanine + ATP = D-alanyl-D-alanine + ADP + phosphate + H(+)</text>
        <dbReference type="Rhea" id="RHEA:11224"/>
        <dbReference type="ChEBI" id="CHEBI:15378"/>
        <dbReference type="ChEBI" id="CHEBI:30616"/>
        <dbReference type="ChEBI" id="CHEBI:43474"/>
        <dbReference type="ChEBI" id="CHEBI:57416"/>
        <dbReference type="ChEBI" id="CHEBI:57822"/>
        <dbReference type="ChEBI" id="CHEBI:456216"/>
        <dbReference type="EC" id="6.3.2.4"/>
    </reaction>
</comment>
<dbReference type="PROSITE" id="PS00844">
    <property type="entry name" value="DALA_DALA_LIGASE_2"/>
    <property type="match status" value="1"/>
</dbReference>
<name>A0AAP2DAA6_9BACT</name>
<dbReference type="GO" id="GO:0005829">
    <property type="term" value="C:cytosol"/>
    <property type="evidence" value="ECO:0007669"/>
    <property type="project" value="TreeGrafter"/>
</dbReference>
<comment type="subcellular location">
    <subcellularLocation>
        <location evidence="3 18">Cytoplasm</location>
    </subcellularLocation>
</comment>
<keyword evidence="7 18" id="KW-0436">Ligase</keyword>
<keyword evidence="8 20" id="KW-0479">Metal-binding</keyword>
<evidence type="ECO:0000256" key="15">
    <source>
        <dbReference type="ARBA" id="ARBA00023316"/>
    </source>
</evidence>
<dbReference type="InterPro" id="IPR011127">
    <property type="entry name" value="Dala_Dala_lig_N"/>
</dbReference>
<comment type="cofactor">
    <cofactor evidence="1">
        <name>Mn(2+)</name>
        <dbReference type="ChEBI" id="CHEBI:29035"/>
    </cofactor>
</comment>
<feature type="active site" evidence="19">
    <location>
        <position position="318"/>
    </location>
</feature>
<evidence type="ECO:0000256" key="21">
    <source>
        <dbReference type="PROSITE-ProRule" id="PRU00409"/>
    </source>
</evidence>
<evidence type="ECO:0000256" key="9">
    <source>
        <dbReference type="ARBA" id="ARBA00022741"/>
    </source>
</evidence>
<evidence type="ECO:0000256" key="11">
    <source>
        <dbReference type="ARBA" id="ARBA00022842"/>
    </source>
</evidence>
<keyword evidence="6 18" id="KW-0963">Cytoplasm</keyword>
<dbReference type="EC" id="6.3.2.4" evidence="18"/>
<dbReference type="Gene3D" id="3.40.50.20">
    <property type="match status" value="1"/>
</dbReference>
<dbReference type="InterPro" id="IPR005905">
    <property type="entry name" value="D_ala_D_ala"/>
</dbReference>
<dbReference type="InterPro" id="IPR011761">
    <property type="entry name" value="ATP-grasp"/>
</dbReference>
<dbReference type="Gene3D" id="3.30.470.20">
    <property type="entry name" value="ATP-grasp fold, B domain"/>
    <property type="match status" value="1"/>
</dbReference>
<comment type="pathway">
    <text evidence="17">Glycan biosynthesis.</text>
</comment>
<dbReference type="GO" id="GO:0008360">
    <property type="term" value="P:regulation of cell shape"/>
    <property type="evidence" value="ECO:0007669"/>
    <property type="project" value="UniProtKB-KW"/>
</dbReference>
<dbReference type="Pfam" id="PF07478">
    <property type="entry name" value="Dala_Dala_lig_C"/>
    <property type="match status" value="1"/>
</dbReference>
<evidence type="ECO:0000256" key="19">
    <source>
        <dbReference type="PIRSR" id="PIRSR039102-1"/>
    </source>
</evidence>
<dbReference type="GO" id="GO:0071555">
    <property type="term" value="P:cell wall organization"/>
    <property type="evidence" value="ECO:0007669"/>
    <property type="project" value="UniProtKB-KW"/>
</dbReference>
<dbReference type="GO" id="GO:0005524">
    <property type="term" value="F:ATP binding"/>
    <property type="evidence" value="ECO:0007669"/>
    <property type="project" value="UniProtKB-UniRule"/>
</dbReference>
<dbReference type="Pfam" id="PF01820">
    <property type="entry name" value="Dala_Dala_lig_N"/>
    <property type="match status" value="1"/>
</dbReference>
<keyword evidence="15 18" id="KW-0961">Cell wall biogenesis/degradation</keyword>
<organism evidence="23 24">
    <name type="scientific">Dawidia soli</name>
    <dbReference type="NCBI Taxonomy" id="2782352"/>
    <lineage>
        <taxon>Bacteria</taxon>
        <taxon>Pseudomonadati</taxon>
        <taxon>Bacteroidota</taxon>
        <taxon>Cytophagia</taxon>
        <taxon>Cytophagales</taxon>
        <taxon>Chryseotaleaceae</taxon>
        <taxon>Dawidia</taxon>
    </lineage>
</organism>
<keyword evidence="10 21" id="KW-0067">ATP-binding</keyword>
<keyword evidence="11 20" id="KW-0460">Magnesium</keyword>
<gene>
    <name evidence="18" type="primary">ddl</name>
    <name evidence="23" type="ORF">KK078_11900</name>
</gene>
<evidence type="ECO:0000256" key="10">
    <source>
        <dbReference type="ARBA" id="ARBA00022840"/>
    </source>
</evidence>